<comment type="caution">
    <text evidence="1">The sequence shown here is derived from an EMBL/GenBank/DDBJ whole genome shotgun (WGS) entry which is preliminary data.</text>
</comment>
<dbReference type="AlphaFoldDB" id="A0A6A7KA81"/>
<organism evidence="1 2">
    <name type="scientific">Alkalibaculum sporogenes</name>
    <dbReference type="NCBI Taxonomy" id="2655001"/>
    <lineage>
        <taxon>Bacteria</taxon>
        <taxon>Bacillati</taxon>
        <taxon>Bacillota</taxon>
        <taxon>Clostridia</taxon>
        <taxon>Eubacteriales</taxon>
        <taxon>Eubacteriaceae</taxon>
        <taxon>Alkalibaculum</taxon>
    </lineage>
</organism>
<accession>A0A6A7KA81</accession>
<sequence>MANLIDVNDSLNQGRVKLNTAIVQSEDAINKSTTALSNSESTQEQLNQVVIDGDSSVEAAQARVNSDNTVSYSTLKERLDTEHDAVTSNLTQISTNLVEITTKIIGEVNVKSYEHLKVGDDWTLAFDQLILDTPEGYKVRFPTDTYHGHFISNKSFYLDLQDSIIIPTDILKPVIKFEGAVESLPRNVTGNPVYGDTSFIINDVTGLAIDDIGYIVDATVRPSDGTTDINVELVKIKSINTTTKSITVYDMIRSHQTTGPVRFYKVDSVIKNPKVKNLHGVIEMNHNLPFVWFYGCENAIADNILGTNTLGHCVRFENCYNFISNNIRIEHPQGIGSGEGYGICALDSRNGYIEKSYGNGSRHVVDINSAYTVTIKDVKEVDSKSTPVVLAHNGFGGNISLDTLDCVCDTYAVVYSGQGITDFDTQIAHDIKIKNITQIVPTKKANEFNISVYIQADYDNVIIDNVKTKYIDTSVAPTGNSKVVRLTGNQRGTLEITNIKANHIGILVEFARRSTFGLQDYLFKLNGLQAETVHTIALLRGINSVDIDNVSSINAPINAMFEISDLANVVPFRVTIGRNIHTQGKIMTYSGLPLAGLRGMADKLNNGSTSGVMITDGTTLTMDKILTSGEYITLIAPVGADATLNSLIPFEAPVWLGQEMVLIVNNLGDIGTRGNVIIPSGSTTYADTGVTTTLTKGNAYKFKGYNGKWRKIL</sequence>
<dbReference type="InterPro" id="IPR011050">
    <property type="entry name" value="Pectin_lyase_fold/virulence"/>
</dbReference>
<evidence type="ECO:0000313" key="1">
    <source>
        <dbReference type="EMBL" id="MPW26265.1"/>
    </source>
</evidence>
<proteinExistence type="predicted"/>
<reference evidence="1 2" key="1">
    <citation type="submission" date="2019-10" db="EMBL/GenBank/DDBJ databases">
        <title>Alkalibaculum tamaniensis sp.nov., a new alkaliphilic acetogen, isolated on methoxylated aromatics from a mud volcano.</title>
        <authorList>
            <person name="Khomyakova M.A."/>
            <person name="Merkel A.Y."/>
            <person name="Bonch-Osmolovskaya E.A."/>
            <person name="Slobodkin A.I."/>
        </authorList>
    </citation>
    <scope>NUCLEOTIDE SEQUENCE [LARGE SCALE GENOMIC DNA]</scope>
    <source>
        <strain evidence="1 2">M08DMB</strain>
    </source>
</reference>
<dbReference type="EMBL" id="WHNX01000015">
    <property type="protein sequence ID" value="MPW26265.1"/>
    <property type="molecule type" value="Genomic_DNA"/>
</dbReference>
<dbReference type="SUPFAM" id="SSF51126">
    <property type="entry name" value="Pectin lyase-like"/>
    <property type="match status" value="1"/>
</dbReference>
<dbReference type="Proteomes" id="UP000440004">
    <property type="component" value="Unassembled WGS sequence"/>
</dbReference>
<gene>
    <name evidence="1" type="ORF">GC105_10745</name>
</gene>
<evidence type="ECO:0000313" key="2">
    <source>
        <dbReference type="Proteomes" id="UP000440004"/>
    </source>
</evidence>
<protein>
    <submittedName>
        <fullName evidence="1">Uncharacterized protein</fullName>
    </submittedName>
</protein>
<keyword evidence="2" id="KW-1185">Reference proteome</keyword>
<dbReference type="RefSeq" id="WP_152804599.1">
    <property type="nucleotide sequence ID" value="NZ_WHNX01000015.1"/>
</dbReference>
<name>A0A6A7KA81_9FIRM</name>